<gene>
    <name evidence="4" type="ORF">AVDCRST_MAG87-485</name>
</gene>
<dbReference type="SUPFAM" id="SSF51735">
    <property type="entry name" value="NAD(P)-binding Rossmann-fold domains"/>
    <property type="match status" value="1"/>
</dbReference>
<accession>A0A6J4UDF9</accession>
<evidence type="ECO:0000256" key="1">
    <source>
        <dbReference type="SAM" id="SignalP"/>
    </source>
</evidence>
<dbReference type="InterPro" id="IPR052515">
    <property type="entry name" value="Gfo/Idh/MocA_Oxidoreductase"/>
</dbReference>
<dbReference type="EMBL" id="CADCWJ010000123">
    <property type="protein sequence ID" value="CAA9546189.1"/>
    <property type="molecule type" value="Genomic_DNA"/>
</dbReference>
<feature type="domain" description="Gfo/Idh/MocA-like oxidoreductase N-terminal" evidence="2">
    <location>
        <begin position="7"/>
        <end position="124"/>
    </location>
</feature>
<keyword evidence="1" id="KW-0732">Signal</keyword>
<dbReference type="InterPro" id="IPR000683">
    <property type="entry name" value="Gfo/Idh/MocA-like_OxRdtase_N"/>
</dbReference>
<feature type="signal peptide" evidence="1">
    <location>
        <begin position="1"/>
        <end position="23"/>
    </location>
</feature>
<dbReference type="PANTHER" id="PTHR43249:SF1">
    <property type="entry name" value="D-GLUCOSIDE 3-DEHYDROGENASE"/>
    <property type="match status" value="1"/>
</dbReference>
<dbReference type="Gene3D" id="3.30.360.10">
    <property type="entry name" value="Dihydrodipicolinate Reductase, domain 2"/>
    <property type="match status" value="1"/>
</dbReference>
<dbReference type="Gene3D" id="3.40.50.720">
    <property type="entry name" value="NAD(P)-binding Rossmann-like Domain"/>
    <property type="match status" value="1"/>
</dbReference>
<dbReference type="Pfam" id="PF02894">
    <property type="entry name" value="GFO_IDH_MocA_C"/>
    <property type="match status" value="1"/>
</dbReference>
<dbReference type="InterPro" id="IPR004104">
    <property type="entry name" value="Gfo/Idh/MocA-like_OxRdtase_C"/>
</dbReference>
<evidence type="ECO:0000313" key="4">
    <source>
        <dbReference type="EMBL" id="CAA9546189.1"/>
    </source>
</evidence>
<protein>
    <submittedName>
        <fullName evidence="4">Myo-inositol 2-dehydrogenase</fullName>
        <ecNumber evidence="4">1.1.1.18</ecNumber>
    </submittedName>
</protein>
<proteinExistence type="predicted"/>
<dbReference type="EC" id="1.1.1.18" evidence="4"/>
<sequence length="352" mass="38570">MRQERVRMALVWCGKIAALHALALDTLPHADFVACCDRNRERAQAMADQYQVPHVFTDSDALFRSGLVEAALVCTPHPAHEPVVVAAAEAGIHVMCEKPIATTLGEADRMIDATERASVKFGVIFQRRFWPAVRRIRSAIDDGKLGKLTLGECTVRLWRGSDYFALDPWRGKWATEGGGILMNQAVHSIDHFQWFMGRATEVMGRIATLRHSSYIDVEDTAVATVVFENGALGSIQASSTFQPAFGFRVAVHGDSGGAVGVWERHEGELGINDIWSIPGEEAMLEGWLAADDGVPGFPQFHLLQIEDFLNAILEDRPPAVTGAEARKSLEIILAIYESSRTGLPVKLPMPSA</sequence>
<dbReference type="PANTHER" id="PTHR43249">
    <property type="entry name" value="UDP-N-ACETYL-2-AMINO-2-DEOXY-D-GLUCURONATE OXIDASE"/>
    <property type="match status" value="1"/>
</dbReference>
<dbReference type="InterPro" id="IPR036291">
    <property type="entry name" value="NAD(P)-bd_dom_sf"/>
</dbReference>
<evidence type="ECO:0000259" key="3">
    <source>
        <dbReference type="Pfam" id="PF02894"/>
    </source>
</evidence>
<organism evidence="4">
    <name type="scientific">uncultured Thermomicrobiales bacterium</name>
    <dbReference type="NCBI Taxonomy" id="1645740"/>
    <lineage>
        <taxon>Bacteria</taxon>
        <taxon>Pseudomonadati</taxon>
        <taxon>Thermomicrobiota</taxon>
        <taxon>Thermomicrobia</taxon>
        <taxon>Thermomicrobiales</taxon>
        <taxon>environmental samples</taxon>
    </lineage>
</organism>
<reference evidence="4" key="1">
    <citation type="submission" date="2020-02" db="EMBL/GenBank/DDBJ databases">
        <authorList>
            <person name="Meier V. D."/>
        </authorList>
    </citation>
    <scope>NUCLEOTIDE SEQUENCE</scope>
    <source>
        <strain evidence="4">AVDCRST_MAG87</strain>
    </source>
</reference>
<name>A0A6J4UDF9_9BACT</name>
<feature type="chain" id="PRO_5026656415" evidence="1">
    <location>
        <begin position="24"/>
        <end position="352"/>
    </location>
</feature>
<dbReference type="AlphaFoldDB" id="A0A6J4UDF9"/>
<dbReference type="SUPFAM" id="SSF55347">
    <property type="entry name" value="Glyceraldehyde-3-phosphate dehydrogenase-like, C-terminal domain"/>
    <property type="match status" value="1"/>
</dbReference>
<dbReference type="GO" id="GO:0000166">
    <property type="term" value="F:nucleotide binding"/>
    <property type="evidence" value="ECO:0007669"/>
    <property type="project" value="InterPro"/>
</dbReference>
<evidence type="ECO:0000259" key="2">
    <source>
        <dbReference type="Pfam" id="PF01408"/>
    </source>
</evidence>
<dbReference type="Pfam" id="PF01408">
    <property type="entry name" value="GFO_IDH_MocA"/>
    <property type="match status" value="1"/>
</dbReference>
<keyword evidence="4" id="KW-0560">Oxidoreductase</keyword>
<dbReference type="GO" id="GO:0050112">
    <property type="term" value="F:inositol 2-dehydrogenase (NAD+) activity"/>
    <property type="evidence" value="ECO:0007669"/>
    <property type="project" value="UniProtKB-EC"/>
</dbReference>
<feature type="domain" description="Gfo/Idh/MocA-like oxidoreductase C-terminal" evidence="3">
    <location>
        <begin position="137"/>
        <end position="347"/>
    </location>
</feature>